<reference evidence="3 4" key="1">
    <citation type="submission" date="2014-12" db="EMBL/GenBank/DDBJ databases">
        <title>Draft genome sequence of Terrisporobacter sp. 08-306576, isolated from the blood culture of a bacteremia patient.</title>
        <authorList>
            <person name="Lund L.C."/>
            <person name="Sydenham T.V."/>
            <person name="Hogh S.V."/>
            <person name="Skov M.N."/>
            <person name="Kemp M."/>
            <person name="Justesen U.S."/>
        </authorList>
    </citation>
    <scope>NUCLEOTIDE SEQUENCE [LARGE SCALE GENOMIC DNA]</scope>
    <source>
        <strain evidence="3 4">08-306576</strain>
    </source>
</reference>
<dbReference type="InterPro" id="IPR007161">
    <property type="entry name" value="DUF364"/>
</dbReference>
<feature type="domain" description="DUF4213" evidence="2">
    <location>
        <begin position="5"/>
        <end position="86"/>
    </location>
</feature>
<evidence type="ECO:0000259" key="2">
    <source>
        <dbReference type="Pfam" id="PF13938"/>
    </source>
</evidence>
<comment type="caution">
    <text evidence="3">The sequence shown here is derived from an EMBL/GenBank/DDBJ whole genome shotgun (WGS) entry which is preliminary data.</text>
</comment>
<evidence type="ECO:0000313" key="4">
    <source>
        <dbReference type="Proteomes" id="UP000031189"/>
    </source>
</evidence>
<sequence length="255" mass="28727">MWKLYDDLIEGIPKDILVEDMVVGQYNSLVKSSVGSGIGLVYYDESRPPDFVKEFKGKALYEVAKCIKSWNLTEAGIGLAAINSYYNSIEVVKSRNIKLNNNNFVEDRINDPFISYQNLIRGKKVSVVGHFHYLEQLFEPVCDLSIIESENIIGDYPETAAPYILPSQDFVFLPCYSICDKTLPWYLELSKNAYVVLVGPATTMSPVLFDYGINDLSGFVIKDDNKAMSIISGNERNNMFYSTGQKINLKYGGNI</sequence>
<keyword evidence="4" id="KW-1185">Reference proteome</keyword>
<evidence type="ECO:0008006" key="5">
    <source>
        <dbReference type="Google" id="ProtNLM"/>
    </source>
</evidence>
<dbReference type="RefSeq" id="WP_039678579.1">
    <property type="nucleotide sequence ID" value="NZ_JAWGXO010000016.1"/>
</dbReference>
<dbReference type="InterPro" id="IPR025251">
    <property type="entry name" value="DUF4213"/>
</dbReference>
<evidence type="ECO:0000259" key="1">
    <source>
        <dbReference type="Pfam" id="PF04016"/>
    </source>
</evidence>
<proteinExistence type="predicted"/>
<dbReference type="Gene3D" id="3.40.50.11590">
    <property type="match status" value="1"/>
</dbReference>
<dbReference type="AlphaFoldDB" id="A0A0B3VND2"/>
<dbReference type="Pfam" id="PF04016">
    <property type="entry name" value="DUF364"/>
    <property type="match status" value="1"/>
</dbReference>
<evidence type="ECO:0000313" key="3">
    <source>
        <dbReference type="EMBL" id="KHS58276.1"/>
    </source>
</evidence>
<dbReference type="STRING" id="1577792.QX51_03755"/>
<feature type="domain" description="Putative heavy-metal chelation" evidence="1">
    <location>
        <begin position="114"/>
        <end position="247"/>
    </location>
</feature>
<accession>A0A0B3VND2</accession>
<dbReference type="OrthoDB" id="9806942at2"/>
<protein>
    <recommendedName>
        <fullName evidence="5">Heavy-metal chelation domain-containing protein</fullName>
    </recommendedName>
</protein>
<dbReference type="Pfam" id="PF13938">
    <property type="entry name" value="DUF4213"/>
    <property type="match status" value="1"/>
</dbReference>
<gene>
    <name evidence="3" type="ORF">QX51_03755</name>
</gene>
<dbReference type="EMBL" id="JWHR01000041">
    <property type="protein sequence ID" value="KHS58276.1"/>
    <property type="molecule type" value="Genomic_DNA"/>
</dbReference>
<organism evidence="3 4">
    <name type="scientific">Terrisporobacter othiniensis</name>
    <dbReference type="NCBI Taxonomy" id="1577792"/>
    <lineage>
        <taxon>Bacteria</taxon>
        <taxon>Bacillati</taxon>
        <taxon>Bacillota</taxon>
        <taxon>Clostridia</taxon>
        <taxon>Peptostreptococcales</taxon>
        <taxon>Peptostreptococcaceae</taxon>
        <taxon>Terrisporobacter</taxon>
    </lineage>
</organism>
<dbReference type="Gene3D" id="3.30.390.100">
    <property type="match status" value="1"/>
</dbReference>
<dbReference type="SUPFAM" id="SSF159713">
    <property type="entry name" value="Dhaf3308-like"/>
    <property type="match status" value="1"/>
</dbReference>
<dbReference type="Proteomes" id="UP000031189">
    <property type="component" value="Unassembled WGS sequence"/>
</dbReference>
<name>A0A0B3VND2_9FIRM</name>